<dbReference type="InterPro" id="IPR011330">
    <property type="entry name" value="Glyco_hydro/deAcase_b/a-brl"/>
</dbReference>
<keyword evidence="4" id="KW-1185">Reference proteome</keyword>
<evidence type="ECO:0000313" key="3">
    <source>
        <dbReference type="EMBL" id="MEV5248535.1"/>
    </source>
</evidence>
<evidence type="ECO:0000256" key="1">
    <source>
        <dbReference type="SAM" id="SignalP"/>
    </source>
</evidence>
<comment type="caution">
    <text evidence="3">The sequence shown here is derived from an EMBL/GenBank/DDBJ whole genome shotgun (WGS) entry which is preliminary data.</text>
</comment>
<name>A0ABV3JK57_9ACTN</name>
<protein>
    <submittedName>
        <fullName evidence="3">Polysaccharide deacetylase family protein</fullName>
        <ecNumber evidence="3">3.-.-.-</ecNumber>
    </submittedName>
</protein>
<dbReference type="RefSeq" id="WP_225627235.1">
    <property type="nucleotide sequence ID" value="NZ_JBEOSL010000072.1"/>
</dbReference>
<dbReference type="EC" id="3.-.-.-" evidence="3"/>
<dbReference type="InterPro" id="IPR050248">
    <property type="entry name" value="Polysacc_deacetylase_ArnD"/>
</dbReference>
<feature type="signal peptide" evidence="1">
    <location>
        <begin position="1"/>
        <end position="19"/>
    </location>
</feature>
<sequence>MRRLGVRTGLATLALAALASGCGKDGDTVEPAGGQPLQAPPARALDSYAEKLRAAQAARAAAAKRWGLKKVPLTAPPPPAKKPRITTRDGFEVDGHERLGLPPVFTTVPVEEKVVFLTIDDGAEKDPEFLRMMTELKVPYSAFLSDYVVNDDYGYFKDMQQRGVSLHNHTLRHPYLPALSRAEQEREICGMQDVIEKRYGTRPVLFRPPYGNYDKATLRAAKSCGITHVPLWNEEVFAGHWEYREWDRRIRAGDIVLSHFRGRDDWDGTMRDMVRRFLDKVTAEGYAVARLEDYL</sequence>
<dbReference type="SUPFAM" id="SSF88713">
    <property type="entry name" value="Glycoside hydrolase/deacetylase"/>
    <property type="match status" value="1"/>
</dbReference>
<keyword evidence="1" id="KW-0732">Signal</keyword>
<dbReference type="PANTHER" id="PTHR10587">
    <property type="entry name" value="GLYCOSYL TRANSFERASE-RELATED"/>
    <property type="match status" value="1"/>
</dbReference>
<dbReference type="CDD" id="cd10917">
    <property type="entry name" value="CE4_NodB_like_6s_7s"/>
    <property type="match status" value="1"/>
</dbReference>
<dbReference type="Gene3D" id="3.20.20.370">
    <property type="entry name" value="Glycoside hydrolase/deacetylase"/>
    <property type="match status" value="1"/>
</dbReference>
<dbReference type="Pfam" id="PF01522">
    <property type="entry name" value="Polysacc_deac_1"/>
    <property type="match status" value="1"/>
</dbReference>
<dbReference type="PANTHER" id="PTHR10587:SF134">
    <property type="entry name" value="SECRETED PROTEIN"/>
    <property type="match status" value="1"/>
</dbReference>
<feature type="domain" description="NodB homology" evidence="2">
    <location>
        <begin position="113"/>
        <end position="295"/>
    </location>
</feature>
<dbReference type="PROSITE" id="PS51257">
    <property type="entry name" value="PROKAR_LIPOPROTEIN"/>
    <property type="match status" value="1"/>
</dbReference>
<dbReference type="GeneID" id="91510520"/>
<reference evidence="3 4" key="1">
    <citation type="submission" date="2024-06" db="EMBL/GenBank/DDBJ databases">
        <title>The Natural Products Discovery Center: Release of the First 8490 Sequenced Strains for Exploring Actinobacteria Biosynthetic Diversity.</title>
        <authorList>
            <person name="Kalkreuter E."/>
            <person name="Kautsar S.A."/>
            <person name="Yang D."/>
            <person name="Bader C.D."/>
            <person name="Teijaro C.N."/>
            <person name="Fluegel L."/>
            <person name="Davis C.M."/>
            <person name="Simpson J.R."/>
            <person name="Lauterbach L."/>
            <person name="Steele A.D."/>
            <person name="Gui C."/>
            <person name="Meng S."/>
            <person name="Li G."/>
            <person name="Viehrig K."/>
            <person name="Ye F."/>
            <person name="Su P."/>
            <person name="Kiefer A.F."/>
            <person name="Nichols A."/>
            <person name="Cepeda A.J."/>
            <person name="Yan W."/>
            <person name="Fan B."/>
            <person name="Jiang Y."/>
            <person name="Adhikari A."/>
            <person name="Zheng C.-J."/>
            <person name="Schuster L."/>
            <person name="Cowan T.M."/>
            <person name="Smanski M.J."/>
            <person name="Chevrette M.G."/>
            <person name="De Carvalho L.P.S."/>
            <person name="Shen B."/>
        </authorList>
    </citation>
    <scope>NUCLEOTIDE SEQUENCE [LARGE SCALE GENOMIC DNA]</scope>
    <source>
        <strain evidence="3 4">NPDC052768</strain>
    </source>
</reference>
<dbReference type="EMBL" id="JBFATE010000011">
    <property type="protein sequence ID" value="MEV5248535.1"/>
    <property type="molecule type" value="Genomic_DNA"/>
</dbReference>
<gene>
    <name evidence="3" type="ORF">AB0K95_25165</name>
</gene>
<accession>A0ABV3JK57</accession>
<dbReference type="PROSITE" id="PS51677">
    <property type="entry name" value="NODB"/>
    <property type="match status" value="1"/>
</dbReference>
<organism evidence="3 4">
    <name type="scientific">Streptomyces werraensis</name>
    <dbReference type="NCBI Taxonomy" id="68284"/>
    <lineage>
        <taxon>Bacteria</taxon>
        <taxon>Bacillati</taxon>
        <taxon>Actinomycetota</taxon>
        <taxon>Actinomycetes</taxon>
        <taxon>Kitasatosporales</taxon>
        <taxon>Streptomycetaceae</taxon>
        <taxon>Streptomyces</taxon>
    </lineage>
</organism>
<dbReference type="InterPro" id="IPR002509">
    <property type="entry name" value="NODB_dom"/>
</dbReference>
<feature type="chain" id="PRO_5045060408" evidence="1">
    <location>
        <begin position="20"/>
        <end position="295"/>
    </location>
</feature>
<evidence type="ECO:0000259" key="2">
    <source>
        <dbReference type="PROSITE" id="PS51677"/>
    </source>
</evidence>
<dbReference type="Proteomes" id="UP001552527">
    <property type="component" value="Unassembled WGS sequence"/>
</dbReference>
<keyword evidence="3" id="KW-0378">Hydrolase</keyword>
<proteinExistence type="predicted"/>
<dbReference type="GO" id="GO:0016787">
    <property type="term" value="F:hydrolase activity"/>
    <property type="evidence" value="ECO:0007669"/>
    <property type="project" value="UniProtKB-KW"/>
</dbReference>
<evidence type="ECO:0000313" key="4">
    <source>
        <dbReference type="Proteomes" id="UP001552527"/>
    </source>
</evidence>